<gene>
    <name evidence="12" type="ORF">OPV09_24660</name>
</gene>
<keyword evidence="4" id="KW-1003">Cell membrane</keyword>
<dbReference type="PANTHER" id="PTHR33446">
    <property type="entry name" value="PROTEIN TONB-RELATED"/>
    <property type="match status" value="1"/>
</dbReference>
<dbReference type="SUPFAM" id="SSF74653">
    <property type="entry name" value="TolA/TonB C-terminal domain"/>
    <property type="match status" value="1"/>
</dbReference>
<dbReference type="RefSeq" id="WP_338679614.1">
    <property type="nucleotide sequence ID" value="NZ_CP142523.1"/>
</dbReference>
<keyword evidence="7" id="KW-0653">Protein transport</keyword>
<evidence type="ECO:0000313" key="12">
    <source>
        <dbReference type="EMBL" id="WWO45856.1"/>
    </source>
</evidence>
<reference evidence="12 13" key="1">
    <citation type="submission" date="2024-01" db="EMBL/GenBank/DDBJ databases">
        <title>Draft genome sequences of nine bacterial species from freshwater ponds near Washington, DC.</title>
        <authorList>
            <person name="Pavloudi C."/>
            <person name="Oliver L."/>
            <person name="Slattery K."/>
            <person name="Lissner G."/>
            <person name="Saw J.H."/>
        </authorList>
    </citation>
    <scope>NUCLEOTIDE SEQUENCE [LARGE SCALE GENOMIC DNA]</scope>
    <source>
        <strain evidence="13">TB1-E2</strain>
    </source>
</reference>
<sequence length="134" mass="14264">MSTPFFKILLAVVSGGACWVVNLPANAQFVKDTGFGQQASSIDGSIGASCRKPVYPRAAQLKQAEGTVTLSFLIGVNGKVLDAKVKKSSGNADLDDAALISLSKCRFEPAVIDGKTVEAWSYIQYVWSLEETGF</sequence>
<evidence type="ECO:0000256" key="7">
    <source>
        <dbReference type="ARBA" id="ARBA00022927"/>
    </source>
</evidence>
<dbReference type="Pfam" id="PF03544">
    <property type="entry name" value="TonB_C"/>
    <property type="match status" value="1"/>
</dbReference>
<dbReference type="InterPro" id="IPR051045">
    <property type="entry name" value="TonB-dependent_transducer"/>
</dbReference>
<evidence type="ECO:0000259" key="11">
    <source>
        <dbReference type="PROSITE" id="PS52015"/>
    </source>
</evidence>
<keyword evidence="8" id="KW-1133">Transmembrane helix</keyword>
<dbReference type="PANTHER" id="PTHR33446:SF2">
    <property type="entry name" value="PROTEIN TONB"/>
    <property type="match status" value="1"/>
</dbReference>
<accession>A0ABZ2GKD1</accession>
<evidence type="ECO:0000313" key="13">
    <source>
        <dbReference type="Proteomes" id="UP001373909"/>
    </source>
</evidence>
<comment type="similarity">
    <text evidence="2">Belongs to the TonB family.</text>
</comment>
<evidence type="ECO:0000256" key="3">
    <source>
        <dbReference type="ARBA" id="ARBA00022448"/>
    </source>
</evidence>
<comment type="subcellular location">
    <subcellularLocation>
        <location evidence="1">Cell inner membrane</location>
        <topology evidence="1">Single-pass membrane protein</topology>
        <orientation evidence="1">Periplasmic side</orientation>
    </subcellularLocation>
</comment>
<name>A0ABZ2GKD1_9BURK</name>
<keyword evidence="9" id="KW-0472">Membrane</keyword>
<dbReference type="PROSITE" id="PS51257">
    <property type="entry name" value="PROKAR_LIPOPROTEIN"/>
    <property type="match status" value="1"/>
</dbReference>
<proteinExistence type="inferred from homology"/>
<dbReference type="Proteomes" id="UP001373909">
    <property type="component" value="Chromosome"/>
</dbReference>
<evidence type="ECO:0000256" key="4">
    <source>
        <dbReference type="ARBA" id="ARBA00022475"/>
    </source>
</evidence>
<evidence type="ECO:0000256" key="1">
    <source>
        <dbReference type="ARBA" id="ARBA00004383"/>
    </source>
</evidence>
<keyword evidence="10" id="KW-0732">Signal</keyword>
<feature type="signal peptide" evidence="10">
    <location>
        <begin position="1"/>
        <end position="27"/>
    </location>
</feature>
<dbReference type="PROSITE" id="PS52015">
    <property type="entry name" value="TONB_CTD"/>
    <property type="match status" value="1"/>
</dbReference>
<dbReference type="NCBIfam" id="TIGR01352">
    <property type="entry name" value="tonB_Cterm"/>
    <property type="match status" value="1"/>
</dbReference>
<dbReference type="EMBL" id="CP142523">
    <property type="protein sequence ID" value="WWO45856.1"/>
    <property type="molecule type" value="Genomic_DNA"/>
</dbReference>
<dbReference type="InterPro" id="IPR006260">
    <property type="entry name" value="TonB/TolA_C"/>
</dbReference>
<dbReference type="InterPro" id="IPR037682">
    <property type="entry name" value="TonB_C"/>
</dbReference>
<organism evidence="12 13">
    <name type="scientific">Janthinobacterium aestuarii</name>
    <dbReference type="NCBI Taxonomy" id="2985511"/>
    <lineage>
        <taxon>Bacteria</taxon>
        <taxon>Pseudomonadati</taxon>
        <taxon>Pseudomonadota</taxon>
        <taxon>Betaproteobacteria</taxon>
        <taxon>Burkholderiales</taxon>
        <taxon>Oxalobacteraceae</taxon>
        <taxon>Janthinobacterium</taxon>
    </lineage>
</organism>
<evidence type="ECO:0000256" key="8">
    <source>
        <dbReference type="ARBA" id="ARBA00022989"/>
    </source>
</evidence>
<feature type="domain" description="TonB C-terminal" evidence="11">
    <location>
        <begin position="40"/>
        <end position="134"/>
    </location>
</feature>
<feature type="chain" id="PRO_5046842668" evidence="10">
    <location>
        <begin position="28"/>
        <end position="134"/>
    </location>
</feature>
<evidence type="ECO:0000256" key="9">
    <source>
        <dbReference type="ARBA" id="ARBA00023136"/>
    </source>
</evidence>
<keyword evidence="3" id="KW-0813">Transport</keyword>
<keyword evidence="5" id="KW-0997">Cell inner membrane</keyword>
<keyword evidence="6" id="KW-0812">Transmembrane</keyword>
<protein>
    <submittedName>
        <fullName evidence="12">Energy transducer TonB</fullName>
    </submittedName>
</protein>
<evidence type="ECO:0000256" key="2">
    <source>
        <dbReference type="ARBA" id="ARBA00006555"/>
    </source>
</evidence>
<evidence type="ECO:0000256" key="10">
    <source>
        <dbReference type="SAM" id="SignalP"/>
    </source>
</evidence>
<evidence type="ECO:0000256" key="6">
    <source>
        <dbReference type="ARBA" id="ARBA00022692"/>
    </source>
</evidence>
<keyword evidence="13" id="KW-1185">Reference proteome</keyword>
<dbReference type="Gene3D" id="3.30.1150.10">
    <property type="match status" value="1"/>
</dbReference>
<evidence type="ECO:0000256" key="5">
    <source>
        <dbReference type="ARBA" id="ARBA00022519"/>
    </source>
</evidence>